<keyword evidence="1" id="KW-0812">Transmembrane</keyword>
<accession>A0A1F6LS15</accession>
<keyword evidence="1" id="KW-0472">Membrane</keyword>
<feature type="transmembrane region" description="Helical" evidence="1">
    <location>
        <begin position="222"/>
        <end position="240"/>
    </location>
</feature>
<feature type="transmembrane region" description="Helical" evidence="1">
    <location>
        <begin position="43"/>
        <end position="64"/>
    </location>
</feature>
<feature type="transmembrane region" description="Helical" evidence="1">
    <location>
        <begin position="247"/>
        <end position="264"/>
    </location>
</feature>
<name>A0A1F6LS15_9BACT</name>
<feature type="transmembrane region" description="Helical" evidence="1">
    <location>
        <begin position="168"/>
        <end position="188"/>
    </location>
</feature>
<gene>
    <name evidence="2" type="ORF">A2848_03160</name>
</gene>
<feature type="transmembrane region" description="Helical" evidence="1">
    <location>
        <begin position="76"/>
        <end position="94"/>
    </location>
</feature>
<dbReference type="Proteomes" id="UP000176329">
    <property type="component" value="Unassembled WGS sequence"/>
</dbReference>
<protein>
    <submittedName>
        <fullName evidence="2">Uncharacterized protein</fullName>
    </submittedName>
</protein>
<feature type="transmembrane region" description="Helical" evidence="1">
    <location>
        <begin position="128"/>
        <end position="156"/>
    </location>
</feature>
<dbReference type="AlphaFoldDB" id="A0A1F6LS15"/>
<feature type="transmembrane region" description="Helical" evidence="1">
    <location>
        <begin position="200"/>
        <end position="216"/>
    </location>
</feature>
<evidence type="ECO:0000256" key="1">
    <source>
        <dbReference type="SAM" id="Phobius"/>
    </source>
</evidence>
<dbReference type="EMBL" id="MFPV01000021">
    <property type="protein sequence ID" value="OGH62073.1"/>
    <property type="molecule type" value="Genomic_DNA"/>
</dbReference>
<evidence type="ECO:0000313" key="2">
    <source>
        <dbReference type="EMBL" id="OGH62073.1"/>
    </source>
</evidence>
<evidence type="ECO:0000313" key="3">
    <source>
        <dbReference type="Proteomes" id="UP000176329"/>
    </source>
</evidence>
<reference evidence="2 3" key="1">
    <citation type="journal article" date="2016" name="Nat. Commun.">
        <title>Thousands of microbial genomes shed light on interconnected biogeochemical processes in an aquifer system.</title>
        <authorList>
            <person name="Anantharaman K."/>
            <person name="Brown C.T."/>
            <person name="Hug L.A."/>
            <person name="Sharon I."/>
            <person name="Castelle C.J."/>
            <person name="Probst A.J."/>
            <person name="Thomas B.C."/>
            <person name="Singh A."/>
            <person name="Wilkins M.J."/>
            <person name="Karaoz U."/>
            <person name="Brodie E.L."/>
            <person name="Williams K.H."/>
            <person name="Hubbard S.S."/>
            <person name="Banfield J.F."/>
        </authorList>
    </citation>
    <scope>NUCLEOTIDE SEQUENCE [LARGE SCALE GENOMIC DNA]</scope>
</reference>
<keyword evidence="1" id="KW-1133">Transmembrane helix</keyword>
<feature type="transmembrane region" description="Helical" evidence="1">
    <location>
        <begin position="100"/>
        <end position="116"/>
    </location>
</feature>
<organism evidence="2 3">
    <name type="scientific">Candidatus Magasanikbacteria bacterium RIFCSPHIGHO2_01_FULL_50_8</name>
    <dbReference type="NCBI Taxonomy" id="1798674"/>
    <lineage>
        <taxon>Bacteria</taxon>
        <taxon>Candidatus Magasanikiibacteriota</taxon>
    </lineage>
</organism>
<proteinExistence type="predicted"/>
<sequence>MFVRLANRLNSDPRAHFFALYFVALISAALLAIFLYSGSARAIQFPFFLVLISIAVTPIARFIVLKKPMIIAHRDLLDAGVFVVLALPITFWIAADFSPLLLWLCVALGAATLLALERSTLPHRHTLALIVCVLLGYEFGNTYGIGVVLISMFALTHIRQATDESSDAITRLTLVVLFTVFINSIAFAGRSVLFELGDPYVIAGLLLSIVAWKKIFTTTLSMKRGTLIALCVPPLFIVLFGKNHGTVLLGALIVGLIIALIAGHEKYTDHSTRATQIFSVIALLGVSIILVPLIFR</sequence>
<comment type="caution">
    <text evidence="2">The sequence shown here is derived from an EMBL/GenBank/DDBJ whole genome shotgun (WGS) entry which is preliminary data.</text>
</comment>
<feature type="transmembrane region" description="Helical" evidence="1">
    <location>
        <begin position="18"/>
        <end position="37"/>
    </location>
</feature>
<feature type="transmembrane region" description="Helical" evidence="1">
    <location>
        <begin position="276"/>
        <end position="295"/>
    </location>
</feature>